<dbReference type="Pfam" id="PF13531">
    <property type="entry name" value="SBP_bac_11"/>
    <property type="match status" value="1"/>
</dbReference>
<dbReference type="SUPFAM" id="SSF53850">
    <property type="entry name" value="Periplasmic binding protein-like II"/>
    <property type="match status" value="1"/>
</dbReference>
<proteinExistence type="predicted"/>
<name>A0A4R3Z587_9GAMM</name>
<evidence type="ECO:0000256" key="1">
    <source>
        <dbReference type="ARBA" id="ARBA00022729"/>
    </source>
</evidence>
<organism evidence="3 4">
    <name type="scientific">Biostraticola tofi</name>
    <dbReference type="NCBI Taxonomy" id="466109"/>
    <lineage>
        <taxon>Bacteria</taxon>
        <taxon>Pseudomonadati</taxon>
        <taxon>Pseudomonadota</taxon>
        <taxon>Gammaproteobacteria</taxon>
        <taxon>Enterobacterales</taxon>
        <taxon>Bruguierivoracaceae</taxon>
        <taxon>Biostraticola</taxon>
    </lineage>
</organism>
<dbReference type="AlphaFoldDB" id="A0A4R3Z587"/>
<accession>A0A4R3Z587</accession>
<evidence type="ECO:0000313" key="3">
    <source>
        <dbReference type="EMBL" id="TCW00229.1"/>
    </source>
</evidence>
<dbReference type="EMBL" id="SMCR01000001">
    <property type="protein sequence ID" value="TCW00229.1"/>
    <property type="molecule type" value="Genomic_DNA"/>
</dbReference>
<dbReference type="Gene3D" id="3.40.190.10">
    <property type="entry name" value="Periplasmic binding protein-like II"/>
    <property type="match status" value="2"/>
</dbReference>
<dbReference type="CDD" id="cd13547">
    <property type="entry name" value="PBP2_Fbp_like_2"/>
    <property type="match status" value="1"/>
</dbReference>
<dbReference type="PIRSF" id="PIRSF002825">
    <property type="entry name" value="CfbpA"/>
    <property type="match status" value="1"/>
</dbReference>
<dbReference type="InterPro" id="IPR026045">
    <property type="entry name" value="Ferric-bd"/>
</dbReference>
<keyword evidence="4" id="KW-1185">Reference proteome</keyword>
<evidence type="ECO:0000256" key="2">
    <source>
        <dbReference type="SAM" id="SignalP"/>
    </source>
</evidence>
<dbReference type="RefSeq" id="WP_131863772.1">
    <property type="nucleotide sequence ID" value="NZ_SMCR01000001.1"/>
</dbReference>
<keyword evidence="1 2" id="KW-0732">Signal</keyword>
<protein>
    <submittedName>
        <fullName evidence="3">Iron(III) transport system substrate-binding protein</fullName>
    </submittedName>
</protein>
<dbReference type="PANTHER" id="PTHR30006">
    <property type="entry name" value="THIAMINE-BINDING PERIPLASMIC PROTEIN-RELATED"/>
    <property type="match status" value="1"/>
</dbReference>
<gene>
    <name evidence="3" type="ORF">EDC52_101577</name>
</gene>
<evidence type="ECO:0000313" key="4">
    <source>
        <dbReference type="Proteomes" id="UP000295719"/>
    </source>
</evidence>
<comment type="caution">
    <text evidence="3">The sequence shown here is derived from an EMBL/GenBank/DDBJ whole genome shotgun (WGS) entry which is preliminary data.</text>
</comment>
<feature type="chain" id="PRO_5021015648" evidence="2">
    <location>
        <begin position="24"/>
        <end position="330"/>
    </location>
</feature>
<sequence length="330" mass="35530">MRIKTLPIKTVLIAGLLSMQALAAESPAGRLVLYTSQAPDIAQQTVSAFNQAYPNIKVEWSRNGTSQLMNILRTEMLAGGMKADVLLVADNINLGQLKKEGHLLPWAEAPVGQLDPRFYDPQKTWFGTKVIATVIARNTARATAVDSWQALTKPENRGQVAVPSPLYSGAALNHLHTLIHTPSLGWTFYQQLADNDIAPQGGNGPALQAVAGGLAKYGMIADADILRAKQQGSPVDISYPKEGVSFITEPVAILKDAHNLAAAKAFVRFVISRQGQELVARQGNRPIDSQVPAPEGFAPLSDIKLLPLDVDQALADDQAVRDRFVDIFGG</sequence>
<dbReference type="OrthoDB" id="305758at2"/>
<dbReference type="Proteomes" id="UP000295719">
    <property type="component" value="Unassembled WGS sequence"/>
</dbReference>
<feature type="signal peptide" evidence="2">
    <location>
        <begin position="1"/>
        <end position="23"/>
    </location>
</feature>
<reference evidence="3 4" key="1">
    <citation type="submission" date="2019-03" db="EMBL/GenBank/DDBJ databases">
        <title>Genomic Encyclopedia of Type Strains, Phase IV (KMG-IV): sequencing the most valuable type-strain genomes for metagenomic binning, comparative biology and taxonomic classification.</title>
        <authorList>
            <person name="Goeker M."/>
        </authorList>
    </citation>
    <scope>NUCLEOTIDE SEQUENCE [LARGE SCALE GENOMIC DNA]</scope>
    <source>
        <strain evidence="3 4">DSM 19580</strain>
    </source>
</reference>